<evidence type="ECO:0000313" key="2">
    <source>
        <dbReference type="Proteomes" id="UP000004095"/>
    </source>
</evidence>
<gene>
    <name evidence="1" type="ORF">M23134_07195</name>
</gene>
<dbReference type="EMBL" id="AAWS01000114">
    <property type="protein sequence ID" value="EAY23824.1"/>
    <property type="molecule type" value="Genomic_DNA"/>
</dbReference>
<reference evidence="1 2" key="1">
    <citation type="submission" date="2007-01" db="EMBL/GenBank/DDBJ databases">
        <authorList>
            <person name="Haygood M."/>
            <person name="Podell S."/>
            <person name="Anderson C."/>
            <person name="Hopkinson B."/>
            <person name="Roe K."/>
            <person name="Barbeau K."/>
            <person name="Gaasterland T."/>
            <person name="Ferriera S."/>
            <person name="Johnson J."/>
            <person name="Kravitz S."/>
            <person name="Beeson K."/>
            <person name="Sutton G."/>
            <person name="Rogers Y.-H."/>
            <person name="Friedman R."/>
            <person name="Frazier M."/>
            <person name="Venter J.C."/>
        </authorList>
    </citation>
    <scope>NUCLEOTIDE SEQUENCE [LARGE SCALE GENOMIC DNA]</scope>
    <source>
        <strain evidence="1 2">ATCC 23134</strain>
    </source>
</reference>
<protein>
    <submittedName>
        <fullName evidence="1">Uncharacterized protein</fullName>
    </submittedName>
</protein>
<name>A2A0L3_MICM2</name>
<evidence type="ECO:0000313" key="1">
    <source>
        <dbReference type="EMBL" id="EAY23824.1"/>
    </source>
</evidence>
<dbReference type="RefSeq" id="WP_002706208.1">
    <property type="nucleotide sequence ID" value="NZ_AAWS01000114.1"/>
</dbReference>
<comment type="caution">
    <text evidence="1">The sequence shown here is derived from an EMBL/GenBank/DDBJ whole genome shotgun (WGS) entry which is preliminary data.</text>
</comment>
<dbReference type="AlphaFoldDB" id="A2A0L3"/>
<dbReference type="Proteomes" id="UP000004095">
    <property type="component" value="Unassembled WGS sequence"/>
</dbReference>
<accession>A2A0L3</accession>
<proteinExistence type="predicted"/>
<keyword evidence="2" id="KW-1185">Reference proteome</keyword>
<sequence>MINDWLKYMLSQPFDELNAQALKNDYQKLLAGEKNELLRTTKKFHKNTRFYIITHKDFLFFNEIYKKGKASENPSSTARYWIPKYNLRGKIAPVATYIFHLKVITSQDIEYIKSQLSLGERVILLTEYKIFQNYRHNAKFKQLKQELFGSGDLRDMAMYFFSKGPGMTDTRYDEFKNIMTKRYGRYLKKIKEKYSYLIEEVLRDAKQVFLDKQMITDFFTDK</sequence>
<organism evidence="1 2">
    <name type="scientific">Microscilla marina ATCC 23134</name>
    <dbReference type="NCBI Taxonomy" id="313606"/>
    <lineage>
        <taxon>Bacteria</taxon>
        <taxon>Pseudomonadati</taxon>
        <taxon>Bacteroidota</taxon>
        <taxon>Cytophagia</taxon>
        <taxon>Cytophagales</taxon>
        <taxon>Microscillaceae</taxon>
        <taxon>Microscilla</taxon>
    </lineage>
</organism>